<organism evidence="8 9">
    <name type="scientific">Streptococcus gallolyticus</name>
    <dbReference type="NCBI Taxonomy" id="315405"/>
    <lineage>
        <taxon>Bacteria</taxon>
        <taxon>Bacillati</taxon>
        <taxon>Bacillota</taxon>
        <taxon>Bacilli</taxon>
        <taxon>Lactobacillales</taxon>
        <taxon>Streptococcaceae</taxon>
        <taxon>Streptococcus</taxon>
    </lineage>
</organism>
<name>A0A060RFQ8_9STRE</name>
<dbReference type="AlphaFoldDB" id="A0A060RFQ8"/>
<dbReference type="Pfam" id="PF14659">
    <property type="entry name" value="Phage_int_SAM_3"/>
    <property type="match status" value="1"/>
</dbReference>
<dbReference type="GO" id="GO:0006310">
    <property type="term" value="P:DNA recombination"/>
    <property type="evidence" value="ECO:0007669"/>
    <property type="project" value="UniProtKB-KW"/>
</dbReference>
<feature type="domain" description="Core-binding (CB)" evidence="7">
    <location>
        <begin position="83"/>
        <end position="165"/>
    </location>
</feature>
<dbReference type="PANTHER" id="PTHR30349:SF64">
    <property type="entry name" value="PROPHAGE INTEGRASE INTD-RELATED"/>
    <property type="match status" value="1"/>
</dbReference>
<keyword evidence="4" id="KW-0233">DNA recombination</keyword>
<dbReference type="InterPro" id="IPR011010">
    <property type="entry name" value="DNA_brk_join_enz"/>
</dbReference>
<dbReference type="Pfam" id="PF00589">
    <property type="entry name" value="Phage_integrase"/>
    <property type="match status" value="1"/>
</dbReference>
<keyword evidence="2" id="KW-0229">DNA integration</keyword>
<evidence type="ECO:0000313" key="8">
    <source>
        <dbReference type="EMBL" id="CDO17023.1"/>
    </source>
</evidence>
<protein>
    <submittedName>
        <fullName evidence="8">Integrase/recombinase, phage associated</fullName>
    </submittedName>
</protein>
<reference evidence="8 9" key="1">
    <citation type="submission" date="2014-02" db="EMBL/GenBank/DDBJ databases">
        <authorList>
            <person name="Manrique M."/>
        </authorList>
    </citation>
    <scope>NUCLEOTIDE SEQUENCE [LARGE SCALE GENOMIC DNA]</scope>
    <source>
        <strain evidence="8 9">LMG17956</strain>
    </source>
</reference>
<evidence type="ECO:0000256" key="5">
    <source>
        <dbReference type="PROSITE-ProRule" id="PRU01248"/>
    </source>
</evidence>
<evidence type="ECO:0000256" key="4">
    <source>
        <dbReference type="ARBA" id="ARBA00023172"/>
    </source>
</evidence>
<accession>A0A060RFQ8</accession>
<dbReference type="PROSITE" id="PS51900">
    <property type="entry name" value="CB"/>
    <property type="match status" value="1"/>
</dbReference>
<sequence length="421" mass="48008">MQKEIITHNNRKVTKTTKNNGTISYTQRGVYLGIDTRTGKKVTSSITAKTLRSLDRKITQAKLDFEANGSTLKETVAINTFEELTEAWFSSFITWVSSQNTINRVRNYLDTYIIPKFGDYKPEEIKSADIQIWVNQLARNSKLSVESGVKKSKKGCAKDFGAVLHKLSDIFDFGITNFELGHNPANTVKVPPKPKSTKKRIMVLHDKELTIWLSFLETLPNTRANRRFKVICDTLLASALRINELLALDIQDLDFESCEIVVNKTLVWKAGNRKLGVRGEILCKNTPKTDAGNRRVPVPHETLQNLKGFHNEMNLYFDKHELPRTNLIFPTIYGNYMCDRNERATLKKRLTELGLPDYGFHLFRHTHASLMLNAGANWKELQTRMGHKSIKTTMDTYAELAPKKKAEAVDIYLKQIAKLTS</sequence>
<evidence type="ECO:0000256" key="2">
    <source>
        <dbReference type="ARBA" id="ARBA00022908"/>
    </source>
</evidence>
<dbReference type="GO" id="GO:0003677">
    <property type="term" value="F:DNA binding"/>
    <property type="evidence" value="ECO:0007669"/>
    <property type="project" value="UniProtKB-UniRule"/>
</dbReference>
<dbReference type="Gene3D" id="1.10.150.130">
    <property type="match status" value="1"/>
</dbReference>
<evidence type="ECO:0000259" key="7">
    <source>
        <dbReference type="PROSITE" id="PS51900"/>
    </source>
</evidence>
<comment type="similarity">
    <text evidence="1">Belongs to the 'phage' integrase family.</text>
</comment>
<proteinExistence type="inferred from homology"/>
<dbReference type="Proteomes" id="UP000027584">
    <property type="component" value="Unassembled WGS sequence"/>
</dbReference>
<dbReference type="InterPro" id="IPR010998">
    <property type="entry name" value="Integrase_recombinase_N"/>
</dbReference>
<evidence type="ECO:0000256" key="3">
    <source>
        <dbReference type="ARBA" id="ARBA00023125"/>
    </source>
</evidence>
<dbReference type="SUPFAM" id="SSF56349">
    <property type="entry name" value="DNA breaking-rejoining enzymes"/>
    <property type="match status" value="1"/>
</dbReference>
<dbReference type="EMBL" id="CCBC010000042">
    <property type="protein sequence ID" value="CDO17023.1"/>
    <property type="molecule type" value="Genomic_DNA"/>
</dbReference>
<dbReference type="InterPro" id="IPR004107">
    <property type="entry name" value="Integrase_SAM-like_N"/>
</dbReference>
<dbReference type="Gene3D" id="1.10.443.10">
    <property type="entry name" value="Intergrase catalytic core"/>
    <property type="match status" value="1"/>
</dbReference>
<dbReference type="InterPro" id="IPR013762">
    <property type="entry name" value="Integrase-like_cat_sf"/>
</dbReference>
<feature type="domain" description="Tyr recombinase" evidence="6">
    <location>
        <begin position="199"/>
        <end position="410"/>
    </location>
</feature>
<comment type="caution">
    <text evidence="8">The sequence shown here is derived from an EMBL/GenBank/DDBJ whole genome shotgun (WGS) entry which is preliminary data.</text>
</comment>
<evidence type="ECO:0000256" key="1">
    <source>
        <dbReference type="ARBA" id="ARBA00008857"/>
    </source>
</evidence>
<dbReference type="InterPro" id="IPR044068">
    <property type="entry name" value="CB"/>
</dbReference>
<reference evidence="8 9" key="2">
    <citation type="submission" date="2014-05" db="EMBL/GenBank/DDBJ databases">
        <title>Genome sequence of Streptococcus gallolyticus.</title>
        <authorList>
            <person name="Del Campo R."/>
        </authorList>
    </citation>
    <scope>NUCLEOTIDE SEQUENCE [LARGE SCALE GENOMIC DNA]</scope>
    <source>
        <strain evidence="8 9">LMG17956</strain>
    </source>
</reference>
<dbReference type="CDD" id="cd01189">
    <property type="entry name" value="INT_ICEBs1_C_like"/>
    <property type="match status" value="1"/>
</dbReference>
<dbReference type="InterPro" id="IPR050090">
    <property type="entry name" value="Tyrosine_recombinase_XerCD"/>
</dbReference>
<keyword evidence="3 5" id="KW-0238">DNA-binding</keyword>
<evidence type="ECO:0000259" key="6">
    <source>
        <dbReference type="PROSITE" id="PS51898"/>
    </source>
</evidence>
<evidence type="ECO:0000313" key="9">
    <source>
        <dbReference type="Proteomes" id="UP000027584"/>
    </source>
</evidence>
<dbReference type="PROSITE" id="PS51898">
    <property type="entry name" value="TYR_RECOMBINASE"/>
    <property type="match status" value="1"/>
</dbReference>
<gene>
    <name evidence="8" type="ORF">BN963_SGAL_00202</name>
</gene>
<dbReference type="GO" id="GO:0015074">
    <property type="term" value="P:DNA integration"/>
    <property type="evidence" value="ECO:0007669"/>
    <property type="project" value="UniProtKB-KW"/>
</dbReference>
<dbReference type="PANTHER" id="PTHR30349">
    <property type="entry name" value="PHAGE INTEGRASE-RELATED"/>
    <property type="match status" value="1"/>
</dbReference>
<dbReference type="InterPro" id="IPR002104">
    <property type="entry name" value="Integrase_catalytic"/>
</dbReference>